<dbReference type="InterPro" id="IPR036046">
    <property type="entry name" value="Acylphosphatase-like_dom_sf"/>
</dbReference>
<dbReference type="SMART" id="SM01034">
    <property type="entry name" value="BLUF"/>
    <property type="match status" value="1"/>
</dbReference>
<dbReference type="Gene3D" id="3.30.70.100">
    <property type="match status" value="1"/>
</dbReference>
<dbReference type="KEGG" id="mmb:Mmol_2243"/>
<dbReference type="GO" id="GO:0009882">
    <property type="term" value="F:blue light photoreceptor activity"/>
    <property type="evidence" value="ECO:0007669"/>
    <property type="project" value="InterPro"/>
</dbReference>
<dbReference type="HOGENOM" id="CLU_097099_2_2_4"/>
<dbReference type="InterPro" id="IPR007024">
    <property type="entry name" value="BLUF_domain"/>
</dbReference>
<name>C6WT83_METML</name>
<dbReference type="Pfam" id="PF04940">
    <property type="entry name" value="BLUF"/>
    <property type="match status" value="1"/>
</dbReference>
<dbReference type="STRING" id="583345.Mmol_2243"/>
<evidence type="ECO:0000259" key="1">
    <source>
        <dbReference type="PROSITE" id="PS50925"/>
    </source>
</evidence>
<proteinExistence type="predicted"/>
<dbReference type="GO" id="GO:0071949">
    <property type="term" value="F:FAD binding"/>
    <property type="evidence" value="ECO:0007669"/>
    <property type="project" value="InterPro"/>
</dbReference>
<dbReference type="SUPFAM" id="SSF54975">
    <property type="entry name" value="Acylphosphatase/BLUF domain-like"/>
    <property type="match status" value="1"/>
</dbReference>
<keyword evidence="3" id="KW-1185">Reference proteome</keyword>
<reference evidence="2 3" key="2">
    <citation type="journal article" date="2011" name="J. Bacteriol.">
        <title>Genomes of three methylotrophs from a single niche uncover genetic and metabolic divergence of Methylophilaceae.</title>
        <authorList>
            <person name="Lapidus A."/>
            <person name="Clum A."/>
            <person name="Labutti K."/>
            <person name="Kaluzhnaya M.G."/>
            <person name="Lim S."/>
            <person name="Beck D.A."/>
            <person name="Glavina Del Rio T."/>
            <person name="Nolan M."/>
            <person name="Mavromatis K."/>
            <person name="Huntemann M."/>
            <person name="Lucas S."/>
            <person name="Lidstrom M.E."/>
            <person name="Ivanova N."/>
            <person name="Chistoserdova L."/>
        </authorList>
    </citation>
    <scope>NUCLEOTIDE SEQUENCE [LARGE SCALE GENOMIC DNA]</scope>
    <source>
        <strain evidence="3">JLW8 / ATCC BAA-1282 / DSM 17540</strain>
    </source>
</reference>
<dbReference type="EMBL" id="CP001672">
    <property type="protein sequence ID" value="ACT49145.1"/>
    <property type="molecule type" value="Genomic_DNA"/>
</dbReference>
<organism evidence="2 3">
    <name type="scientific">Methylotenera mobilis (strain JLW8 / ATCC BAA-1282 / DSM 17540)</name>
    <dbReference type="NCBI Taxonomy" id="583345"/>
    <lineage>
        <taxon>Bacteria</taxon>
        <taxon>Pseudomonadati</taxon>
        <taxon>Pseudomonadota</taxon>
        <taxon>Betaproteobacteria</taxon>
        <taxon>Nitrosomonadales</taxon>
        <taxon>Methylophilaceae</taxon>
        <taxon>Methylotenera</taxon>
    </lineage>
</organism>
<reference evidence="3" key="1">
    <citation type="submission" date="2009-07" db="EMBL/GenBank/DDBJ databases">
        <title>Complete sequence of Methylotenera mobilis JLW8.</title>
        <authorList>
            <consortium name="US DOE Joint Genome Institute"/>
            <person name="Lucas S."/>
            <person name="Copeland A."/>
            <person name="Lapidus A."/>
            <person name="Glavina del Rio T."/>
            <person name="Tice H."/>
            <person name="Bruce D."/>
            <person name="Goodwin L."/>
            <person name="Pitluck S."/>
            <person name="LaButti K.M."/>
            <person name="Clum A."/>
            <person name="Larimer F."/>
            <person name="Land M."/>
            <person name="Hauser L."/>
            <person name="Kyrpides N."/>
            <person name="Mikhailova N."/>
            <person name="Kayluzhnaya M."/>
            <person name="Chistoserdova L."/>
        </authorList>
    </citation>
    <scope>NUCLEOTIDE SEQUENCE [LARGE SCALE GENOMIC DNA]</scope>
    <source>
        <strain evidence="3">JLW8 / ATCC BAA-1282 / DSM 17540</strain>
    </source>
</reference>
<gene>
    <name evidence="2" type="ordered locus">Mmol_2243</name>
</gene>
<dbReference type="AlphaFoldDB" id="C6WT83"/>
<evidence type="ECO:0000313" key="3">
    <source>
        <dbReference type="Proteomes" id="UP000002742"/>
    </source>
</evidence>
<dbReference type="PROSITE" id="PS50925">
    <property type="entry name" value="BLUF"/>
    <property type="match status" value="1"/>
</dbReference>
<protein>
    <submittedName>
        <fullName evidence="2">BLUF domain protein</fullName>
    </submittedName>
</protein>
<dbReference type="eggNOG" id="COG3431">
    <property type="taxonomic scope" value="Bacteria"/>
</dbReference>
<feature type="domain" description="BLUF" evidence="1">
    <location>
        <begin position="10"/>
        <end position="101"/>
    </location>
</feature>
<sequence length="162" mass="18801">MHIKPMTDRLILLAYTSVATHPMTHDELLSLLDSARNCNQRHGITGMLLYMDDCFFQVLEGEELTVDALYEKICLDKRNHHVVKLIREPITQRSFTEWTMSYEHVTREEMASFTGLTDYLDQDHPGFNGMAAGRARQLIEAFKNGAWHRHDLTQQKFIHIGI</sequence>
<evidence type="ECO:0000313" key="2">
    <source>
        <dbReference type="EMBL" id="ACT49145.1"/>
    </source>
</evidence>
<accession>C6WT83</accession>
<dbReference type="Proteomes" id="UP000002742">
    <property type="component" value="Chromosome"/>
</dbReference>